<name>A0A183NXA8_9TREM</name>
<gene>
    <name evidence="4" type="ORF">SMTD_LOCUS6744</name>
</gene>
<sequence>MQNFNEEATDFLEAAVSHDPKNPVLWVILGLFYETISNDIGVDMALNEARRLDEGDEQEIVSSPKSESNDNLLINQRQSSNVLSDGSQNDERINKLSKESTNDEILEESVDNFKITLNELDKESNRSIIIGDAIKDDVDRINEFASMALAHELIAQKKELEYQTITYEPQTIISNSVPNLQLQTDTHTPIQTQSSSDNQNPTNFSTAGLSTITNRISSTNILFHRVSEYHLLCARLSMNSYKQDLSEAEFNASLIIEADPEAVEAWACLGHLRYIAGDLNAARSCYERCLCLITWPPKDQHILLLRLGSIYLQQLKYKEAKDIYLRACKSSPTCATWLGVGKACYRLEELENAEEALTEANYINNRNPEVWAYLSMICLKTNRCTEAEQSFKYCIKMKLNDTELLNEIHTLQMEVGWGNPLAYWVTSYSQ</sequence>
<feature type="region of interest" description="Disordered" evidence="3">
    <location>
        <begin position="55"/>
        <end position="90"/>
    </location>
</feature>
<reference evidence="4 5" key="1">
    <citation type="submission" date="2018-11" db="EMBL/GenBank/DDBJ databases">
        <authorList>
            <consortium name="Pathogen Informatics"/>
        </authorList>
    </citation>
    <scope>NUCLEOTIDE SEQUENCE [LARGE SCALE GENOMIC DNA]</scope>
    <source>
        <strain>Denwood</strain>
        <strain evidence="5">Zambia</strain>
    </source>
</reference>
<dbReference type="GO" id="GO:0060271">
    <property type="term" value="P:cilium assembly"/>
    <property type="evidence" value="ECO:0007669"/>
    <property type="project" value="TreeGrafter"/>
</dbReference>
<dbReference type="SMART" id="SM00028">
    <property type="entry name" value="TPR"/>
    <property type="match status" value="4"/>
</dbReference>
<dbReference type="SUPFAM" id="SSF48452">
    <property type="entry name" value="TPR-like"/>
    <property type="match status" value="1"/>
</dbReference>
<evidence type="ECO:0000313" key="5">
    <source>
        <dbReference type="Proteomes" id="UP000269396"/>
    </source>
</evidence>
<dbReference type="EMBL" id="UZAL01027782">
    <property type="protein sequence ID" value="VDP35601.1"/>
    <property type="molecule type" value="Genomic_DNA"/>
</dbReference>
<dbReference type="Proteomes" id="UP000269396">
    <property type="component" value="Unassembled WGS sequence"/>
</dbReference>
<keyword evidence="1" id="KW-0677">Repeat</keyword>
<dbReference type="PANTHER" id="PTHR44314:SF1">
    <property type="entry name" value="CILIA- AND FLAGELLA-ASSOCIATED PROTEIN 70"/>
    <property type="match status" value="1"/>
</dbReference>
<dbReference type="Gene3D" id="1.25.40.10">
    <property type="entry name" value="Tetratricopeptide repeat domain"/>
    <property type="match status" value="2"/>
</dbReference>
<evidence type="ECO:0000256" key="3">
    <source>
        <dbReference type="SAM" id="MobiDB-lite"/>
    </source>
</evidence>
<evidence type="ECO:0000256" key="1">
    <source>
        <dbReference type="ARBA" id="ARBA00022737"/>
    </source>
</evidence>
<dbReference type="InterPro" id="IPR011990">
    <property type="entry name" value="TPR-like_helical_dom_sf"/>
</dbReference>
<protein>
    <submittedName>
        <fullName evidence="4">Uncharacterized protein</fullName>
    </submittedName>
</protein>
<evidence type="ECO:0000256" key="2">
    <source>
        <dbReference type="ARBA" id="ARBA00022803"/>
    </source>
</evidence>
<dbReference type="GO" id="GO:0031514">
    <property type="term" value="C:motile cilium"/>
    <property type="evidence" value="ECO:0007669"/>
    <property type="project" value="TreeGrafter"/>
</dbReference>
<dbReference type="Pfam" id="PF13181">
    <property type="entry name" value="TPR_8"/>
    <property type="match status" value="1"/>
</dbReference>
<dbReference type="STRING" id="31246.A0A183NXA8"/>
<dbReference type="PANTHER" id="PTHR44314">
    <property type="entry name" value="CILIA- AND FLAGELLA-ASSOCIATED PROTEIN 70"/>
    <property type="match status" value="1"/>
</dbReference>
<evidence type="ECO:0000313" key="4">
    <source>
        <dbReference type="EMBL" id="VDP35601.1"/>
    </source>
</evidence>
<proteinExistence type="predicted"/>
<dbReference type="InterPro" id="IPR019734">
    <property type="entry name" value="TPR_rpt"/>
</dbReference>
<feature type="compositionally biased region" description="Polar residues" evidence="3">
    <location>
        <begin position="60"/>
        <end position="87"/>
    </location>
</feature>
<keyword evidence="5" id="KW-1185">Reference proteome</keyword>
<keyword evidence="2" id="KW-0802">TPR repeat</keyword>
<organism evidence="4 5">
    <name type="scientific">Schistosoma mattheei</name>
    <dbReference type="NCBI Taxonomy" id="31246"/>
    <lineage>
        <taxon>Eukaryota</taxon>
        <taxon>Metazoa</taxon>
        <taxon>Spiralia</taxon>
        <taxon>Lophotrochozoa</taxon>
        <taxon>Platyhelminthes</taxon>
        <taxon>Trematoda</taxon>
        <taxon>Digenea</taxon>
        <taxon>Strigeidida</taxon>
        <taxon>Schistosomatoidea</taxon>
        <taxon>Schistosomatidae</taxon>
        <taxon>Schistosoma</taxon>
    </lineage>
</organism>
<dbReference type="GO" id="GO:0003341">
    <property type="term" value="P:cilium movement"/>
    <property type="evidence" value="ECO:0007669"/>
    <property type="project" value="TreeGrafter"/>
</dbReference>
<dbReference type="GO" id="GO:0070062">
    <property type="term" value="C:extracellular exosome"/>
    <property type="evidence" value="ECO:0007669"/>
    <property type="project" value="TreeGrafter"/>
</dbReference>
<dbReference type="InterPro" id="IPR052628">
    <property type="entry name" value="CFAP70"/>
</dbReference>
<dbReference type="AlphaFoldDB" id="A0A183NXA8"/>
<accession>A0A183NXA8</accession>